<dbReference type="Gene3D" id="3.40.50.12370">
    <property type="match status" value="1"/>
</dbReference>
<keyword evidence="2" id="KW-0436">Ligase</keyword>
<comment type="caution">
    <text evidence="7">The sequence shown here is derived from an EMBL/GenBank/DDBJ whole genome shotgun (WGS) entry which is preliminary data.</text>
</comment>
<comment type="similarity">
    <text evidence="1">Belongs to the universal stress protein A family.</text>
</comment>
<dbReference type="Pfam" id="PF00582">
    <property type="entry name" value="Usp"/>
    <property type="match status" value="2"/>
</dbReference>
<proteinExistence type="inferred from homology"/>
<evidence type="ECO:0000256" key="1">
    <source>
        <dbReference type="ARBA" id="ARBA00008791"/>
    </source>
</evidence>
<organism evidence="7 8">
    <name type="scientific">Streptomyces boetiae</name>
    <dbReference type="NCBI Taxonomy" id="3075541"/>
    <lineage>
        <taxon>Bacteria</taxon>
        <taxon>Bacillati</taxon>
        <taxon>Actinomycetota</taxon>
        <taxon>Actinomycetes</taxon>
        <taxon>Kitasatosporales</taxon>
        <taxon>Streptomycetaceae</taxon>
        <taxon>Streptomyces</taxon>
    </lineage>
</organism>
<name>A0ABU2LE45_9ACTN</name>
<keyword evidence="3" id="KW-0547">Nucleotide-binding</keyword>
<sequence length="237" mass="24529">MTSQHVVAGIDGSATAFRALDHAAREALRRGAVLHILHAVPHPDEARPVLTAALWHVVDRHPELTAVPVPAVGDPARVLAERSRNAALTVVGSREASGGVAGHLRGSVTRRLIALTRGPLLVVPGVVRTGPPPPPRARHGGVLLCVAGDADVEAAACAFAEADRRGAAVRVERARGGMVHAVLRASADADLVVVALHRKHPPGPSAGPHLGHALRALLRRADCPLLLIPAPVAARAD</sequence>
<dbReference type="InterPro" id="IPR014729">
    <property type="entry name" value="Rossmann-like_a/b/a_fold"/>
</dbReference>
<dbReference type="PANTHER" id="PTHR46268">
    <property type="entry name" value="STRESS RESPONSE PROTEIN NHAX"/>
    <property type="match status" value="1"/>
</dbReference>
<reference evidence="8" key="1">
    <citation type="submission" date="2023-07" db="EMBL/GenBank/DDBJ databases">
        <title>30 novel species of actinomycetes from the DSMZ collection.</title>
        <authorList>
            <person name="Nouioui I."/>
        </authorList>
    </citation>
    <scope>NUCLEOTIDE SEQUENCE [LARGE SCALE GENOMIC DNA]</scope>
    <source>
        <strain evidence="8">DSM 44917</strain>
    </source>
</reference>
<dbReference type="Proteomes" id="UP001183388">
    <property type="component" value="Unassembled WGS sequence"/>
</dbReference>
<accession>A0ABU2LE45</accession>
<gene>
    <name evidence="7" type="ORF">RM780_22875</name>
</gene>
<evidence type="ECO:0000313" key="7">
    <source>
        <dbReference type="EMBL" id="MDT0309777.1"/>
    </source>
</evidence>
<evidence type="ECO:0000256" key="3">
    <source>
        <dbReference type="ARBA" id="ARBA00022741"/>
    </source>
</evidence>
<feature type="domain" description="UspA" evidence="6">
    <location>
        <begin position="4"/>
        <end position="46"/>
    </location>
</feature>
<dbReference type="RefSeq" id="WP_311632739.1">
    <property type="nucleotide sequence ID" value="NZ_JAVREN010000046.1"/>
</dbReference>
<keyword evidence="5" id="KW-0030">Aminoacyl-tRNA synthetase</keyword>
<evidence type="ECO:0000256" key="5">
    <source>
        <dbReference type="ARBA" id="ARBA00023146"/>
    </source>
</evidence>
<evidence type="ECO:0000256" key="2">
    <source>
        <dbReference type="ARBA" id="ARBA00022598"/>
    </source>
</evidence>
<evidence type="ECO:0000256" key="4">
    <source>
        <dbReference type="ARBA" id="ARBA00022840"/>
    </source>
</evidence>
<dbReference type="EMBL" id="JAVREN010000046">
    <property type="protein sequence ID" value="MDT0309777.1"/>
    <property type="molecule type" value="Genomic_DNA"/>
</dbReference>
<dbReference type="SUPFAM" id="SSF52402">
    <property type="entry name" value="Adenine nucleotide alpha hydrolases-like"/>
    <property type="match status" value="2"/>
</dbReference>
<dbReference type="PROSITE" id="PS00178">
    <property type="entry name" value="AA_TRNA_LIGASE_I"/>
    <property type="match status" value="1"/>
</dbReference>
<protein>
    <submittedName>
        <fullName evidence="7">Universal stress protein</fullName>
    </submittedName>
</protein>
<feature type="domain" description="UspA" evidence="6">
    <location>
        <begin position="73"/>
        <end position="124"/>
    </location>
</feature>
<dbReference type="PANTHER" id="PTHR46268:SF6">
    <property type="entry name" value="UNIVERSAL STRESS PROTEIN UP12"/>
    <property type="match status" value="1"/>
</dbReference>
<evidence type="ECO:0000313" key="8">
    <source>
        <dbReference type="Proteomes" id="UP001183388"/>
    </source>
</evidence>
<dbReference type="InterPro" id="IPR006016">
    <property type="entry name" value="UspA"/>
</dbReference>
<keyword evidence="8" id="KW-1185">Reference proteome</keyword>
<dbReference type="Gene3D" id="3.40.50.620">
    <property type="entry name" value="HUPs"/>
    <property type="match status" value="1"/>
</dbReference>
<evidence type="ECO:0000259" key="6">
    <source>
        <dbReference type="Pfam" id="PF00582"/>
    </source>
</evidence>
<keyword evidence="4" id="KW-0067">ATP-binding</keyword>
<dbReference type="InterPro" id="IPR001412">
    <property type="entry name" value="aa-tRNA-synth_I_CS"/>
</dbReference>